<dbReference type="EMBL" id="AFUN01000007">
    <property type="protein sequence ID" value="EGR97906.1"/>
    <property type="molecule type" value="Genomic_DNA"/>
</dbReference>
<evidence type="ECO:0000256" key="2">
    <source>
        <dbReference type="ARBA" id="ARBA00023277"/>
    </source>
</evidence>
<dbReference type="SUPFAM" id="SSF51366">
    <property type="entry name" value="Ribulose-phoshate binding barrel"/>
    <property type="match status" value="1"/>
</dbReference>
<dbReference type="GO" id="GO:0004590">
    <property type="term" value="F:orotidine-5'-phosphate decarboxylase activity"/>
    <property type="evidence" value="ECO:0007669"/>
    <property type="project" value="InterPro"/>
</dbReference>
<dbReference type="Proteomes" id="UP000007832">
    <property type="component" value="Unassembled WGS sequence"/>
</dbReference>
<dbReference type="InterPro" id="IPR013785">
    <property type="entry name" value="Aldolase_TIM"/>
</dbReference>
<dbReference type="PANTHER" id="PTHR35039:SF3">
    <property type="entry name" value="3-KETO-L-GULONATE-6-PHOSPHATE DECARBOXYLASE SGBH-RELATED"/>
    <property type="match status" value="1"/>
</dbReference>
<dbReference type="GO" id="GO:0006207">
    <property type="term" value="P:'de novo' pyrimidine nucleobase biosynthetic process"/>
    <property type="evidence" value="ECO:0007669"/>
    <property type="project" value="InterPro"/>
</dbReference>
<keyword evidence="1" id="KW-0456">Lyase</keyword>
<dbReference type="CDD" id="cd04726">
    <property type="entry name" value="KGPDC_HPS"/>
    <property type="match status" value="1"/>
</dbReference>
<dbReference type="PANTHER" id="PTHR35039">
    <property type="entry name" value="3-KETO-L-GULONATE-6-PHOSPHATE DECARBOXYLASE SGBH-RELATED"/>
    <property type="match status" value="1"/>
</dbReference>
<evidence type="ECO:0000256" key="1">
    <source>
        <dbReference type="ARBA" id="ARBA00023239"/>
    </source>
</evidence>
<dbReference type="InterPro" id="IPR041710">
    <property type="entry name" value="HPS/KGPDC"/>
</dbReference>
<dbReference type="GO" id="GO:0019854">
    <property type="term" value="P:L-ascorbic acid catabolic process"/>
    <property type="evidence" value="ECO:0007669"/>
    <property type="project" value="TreeGrafter"/>
</dbReference>
<dbReference type="InterPro" id="IPR001754">
    <property type="entry name" value="OMPdeCOase_dom"/>
</dbReference>
<evidence type="ECO:0000313" key="5">
    <source>
        <dbReference type="Proteomes" id="UP000007832"/>
    </source>
</evidence>
<dbReference type="GO" id="GO:0033982">
    <property type="term" value="F:3-dehydro-L-gulonate-6-phosphate decarboxylase activity"/>
    <property type="evidence" value="ECO:0007669"/>
    <property type="project" value="TreeGrafter"/>
</dbReference>
<dbReference type="Gene3D" id="3.20.20.70">
    <property type="entry name" value="Aldolase class I"/>
    <property type="match status" value="1"/>
</dbReference>
<dbReference type="Pfam" id="PF00215">
    <property type="entry name" value="OMPdecase"/>
    <property type="match status" value="1"/>
</dbReference>
<evidence type="ECO:0000313" key="4">
    <source>
        <dbReference type="EMBL" id="EGR97906.1"/>
    </source>
</evidence>
<evidence type="ECO:0000259" key="3">
    <source>
        <dbReference type="SMART" id="SM00934"/>
    </source>
</evidence>
<dbReference type="AlphaFoldDB" id="F9NTY4"/>
<dbReference type="eggNOG" id="COG0269">
    <property type="taxonomic scope" value="Bacteria"/>
</dbReference>
<dbReference type="InterPro" id="IPR011060">
    <property type="entry name" value="RibuloseP-bd_barrel"/>
</dbReference>
<dbReference type="SMART" id="SM00934">
    <property type="entry name" value="OMPdecase"/>
    <property type="match status" value="1"/>
</dbReference>
<sequence length="220" mass="23517">MTTMPRLQIALDTYDLPSALAPLATAVDQIDIIECGTILVLAEGMSAVRAIRAAYPDKTILADVRIAEAGAKIARMCFEAGADLVSCVAGASLTTIDQVCKVAGEFGGEVQVELADEWYDADRARAWRKLGVQHVIVKRSRDREAAGDLSWKPEDLGRVDELAEMGFTVTVTGGITPEDLPVFAGRPVGIVIAGRSIVAADDPRVAAQQLRSALDEVWPQ</sequence>
<proteinExistence type="predicted"/>
<comment type="caution">
    <text evidence="4">The sequence shown here is derived from an EMBL/GenBank/DDBJ whole genome shotgun (WGS) entry which is preliminary data.</text>
</comment>
<dbReference type="STRING" id="1574624.GCA_001642025_00316"/>
<name>F9NTY4_9ACTN</name>
<accession>F9NTY4</accession>
<dbReference type="PATRIC" id="fig|1051006.4.peg.628"/>
<keyword evidence="2" id="KW-0119">Carbohydrate metabolism</keyword>
<organism evidence="4 5">
    <name type="scientific">[Propionibacterium] namnetense SK182B-JCVI</name>
    <dbReference type="NCBI Taxonomy" id="1051006"/>
    <lineage>
        <taxon>Bacteria</taxon>
        <taxon>Bacillati</taxon>
        <taxon>Actinomycetota</taxon>
        <taxon>Actinomycetes</taxon>
        <taxon>Propionibacteriales</taxon>
        <taxon>Propionibacteriaceae</taxon>
        <taxon>Cutibacterium</taxon>
    </lineage>
</organism>
<reference evidence="4 5" key="1">
    <citation type="submission" date="2011-07" db="EMBL/GenBank/DDBJ databases">
        <title>Genome Sequence of Propionibacterium acnes SK182B-JCVI.</title>
        <authorList>
            <person name="Durkin A.S."/>
            <person name="Madupu R."/>
            <person name="Hostetler J."/>
            <person name="Radune D."/>
            <person name="Torralba M."/>
            <person name="Methe B."/>
            <person name="Sutton G."/>
            <person name="Strausberg R.L."/>
            <person name="Nelson K.E."/>
        </authorList>
    </citation>
    <scope>NUCLEOTIDE SEQUENCE [LARGE SCALE GENOMIC DNA]</scope>
    <source>
        <strain evidence="4 5">SK182B-JCVI</strain>
    </source>
</reference>
<gene>
    <name evidence="4" type="ORF">HMPREF1162_0510</name>
</gene>
<dbReference type="FunFam" id="3.20.20.70:FF:000022">
    <property type="entry name" value="3-keto-L-gulonate-6-phosphate decarboxylase UlaD"/>
    <property type="match status" value="1"/>
</dbReference>
<protein>
    <submittedName>
        <fullName evidence="4">Orotidine 5'-phosphate decarboxylase/HUMPS domain protein</fullName>
    </submittedName>
</protein>
<feature type="domain" description="Orotidine 5'-phosphate decarboxylase" evidence="3">
    <location>
        <begin position="6"/>
        <end position="210"/>
    </location>
</feature>